<gene>
    <name evidence="3" type="ORF">J2S74_005487</name>
</gene>
<feature type="transmembrane region" description="Helical" evidence="2">
    <location>
        <begin position="48"/>
        <end position="71"/>
    </location>
</feature>
<dbReference type="EMBL" id="JAUSUG010000042">
    <property type="protein sequence ID" value="MDQ0258024.1"/>
    <property type="molecule type" value="Genomic_DNA"/>
</dbReference>
<comment type="caution">
    <text evidence="3">The sequence shown here is derived from an EMBL/GenBank/DDBJ whole genome shotgun (WGS) entry which is preliminary data.</text>
</comment>
<name>A0ABU0A4J4_9BACI</name>
<evidence type="ECO:0000256" key="2">
    <source>
        <dbReference type="SAM" id="Phobius"/>
    </source>
</evidence>
<evidence type="ECO:0000313" key="3">
    <source>
        <dbReference type="EMBL" id="MDQ0258024.1"/>
    </source>
</evidence>
<dbReference type="Proteomes" id="UP001230005">
    <property type="component" value="Unassembled WGS sequence"/>
</dbReference>
<accession>A0ABU0A4J4</accession>
<keyword evidence="2" id="KW-0812">Transmembrane</keyword>
<reference evidence="3 4" key="1">
    <citation type="submission" date="2023-07" db="EMBL/GenBank/DDBJ databases">
        <title>Genomic Encyclopedia of Type Strains, Phase IV (KMG-IV): sequencing the most valuable type-strain genomes for metagenomic binning, comparative biology and taxonomic classification.</title>
        <authorList>
            <person name="Goeker M."/>
        </authorList>
    </citation>
    <scope>NUCLEOTIDE SEQUENCE [LARGE SCALE GENOMIC DNA]</scope>
    <source>
        <strain evidence="3 4">DSM 9768</strain>
    </source>
</reference>
<evidence type="ECO:0000256" key="1">
    <source>
        <dbReference type="SAM" id="MobiDB-lite"/>
    </source>
</evidence>
<keyword evidence="4" id="KW-1185">Reference proteome</keyword>
<protein>
    <submittedName>
        <fullName evidence="3">Uncharacterized protein</fullName>
    </submittedName>
</protein>
<sequence length="265" mass="30107">MSQERFEKGMKELKNKYKEEASTTSTKEIFQSIQLEKNKRGQRQPFQYGAVIAATIAIFLIGCVLIGSLLAGNDTANDVTESPPVLDGVASSDDNKKEDSEKEETSVITEVNRSETLTKTAAPEGMEEEIEYELYVSEHLGYSTYLHPDMETAEISSDGEFREIHSIFLGDIQVSRTDDETGLIKNISFAEEGYEEVSLEHSLFDNVVHYSVWSHLTDPLLMYYVVVEGLNGSFYELKINLTIEMEDGYFPWVVETFIEEMEFHE</sequence>
<proteinExistence type="predicted"/>
<keyword evidence="2" id="KW-1133">Transmembrane helix</keyword>
<dbReference type="RefSeq" id="WP_307332663.1">
    <property type="nucleotide sequence ID" value="NZ_JAUSUG010000042.1"/>
</dbReference>
<keyword evidence="2" id="KW-0472">Membrane</keyword>
<feature type="compositionally biased region" description="Basic and acidic residues" evidence="1">
    <location>
        <begin position="93"/>
        <end position="105"/>
    </location>
</feature>
<feature type="region of interest" description="Disordered" evidence="1">
    <location>
        <begin position="81"/>
        <end position="107"/>
    </location>
</feature>
<evidence type="ECO:0000313" key="4">
    <source>
        <dbReference type="Proteomes" id="UP001230005"/>
    </source>
</evidence>
<organism evidence="3 4">
    <name type="scientific">Evansella vedderi</name>
    <dbReference type="NCBI Taxonomy" id="38282"/>
    <lineage>
        <taxon>Bacteria</taxon>
        <taxon>Bacillati</taxon>
        <taxon>Bacillota</taxon>
        <taxon>Bacilli</taxon>
        <taxon>Bacillales</taxon>
        <taxon>Bacillaceae</taxon>
        <taxon>Evansella</taxon>
    </lineage>
</organism>